<dbReference type="EMBL" id="JARKHS020011347">
    <property type="protein sequence ID" value="KAK8777893.1"/>
    <property type="molecule type" value="Genomic_DNA"/>
</dbReference>
<feature type="binding site" description="axial binding residue" evidence="2">
    <location>
        <position position="113"/>
    </location>
    <ligand>
        <name>heme b</name>
        <dbReference type="ChEBI" id="CHEBI:60344"/>
    </ligand>
    <ligandPart>
        <name>Fe</name>
        <dbReference type="ChEBI" id="CHEBI:18248"/>
    </ligandPart>
</feature>
<dbReference type="AlphaFoldDB" id="A0AAQ4ETS6"/>
<evidence type="ECO:0000256" key="2">
    <source>
        <dbReference type="PIRSR" id="PIRSR619791-2"/>
    </source>
</evidence>
<feature type="non-terminal residue" evidence="3">
    <location>
        <position position="121"/>
    </location>
</feature>
<keyword evidence="2" id="KW-0479">Metal-binding</keyword>
<protein>
    <submittedName>
        <fullName evidence="3">Uncharacterized protein</fullName>
    </submittedName>
</protein>
<evidence type="ECO:0000313" key="4">
    <source>
        <dbReference type="Proteomes" id="UP001321473"/>
    </source>
</evidence>
<dbReference type="GO" id="GO:0046872">
    <property type="term" value="F:metal ion binding"/>
    <property type="evidence" value="ECO:0007669"/>
    <property type="project" value="UniProtKB-KW"/>
</dbReference>
<keyword evidence="1" id="KW-0575">Peroxidase</keyword>
<dbReference type="InterPro" id="IPR010255">
    <property type="entry name" value="Haem_peroxidase_sf"/>
</dbReference>
<dbReference type="Proteomes" id="UP001321473">
    <property type="component" value="Unassembled WGS sequence"/>
</dbReference>
<dbReference type="InterPro" id="IPR019791">
    <property type="entry name" value="Haem_peroxidase_animal"/>
</dbReference>
<dbReference type="InterPro" id="IPR037120">
    <property type="entry name" value="Haem_peroxidase_sf_animal"/>
</dbReference>
<comment type="caution">
    <text evidence="3">The sequence shown here is derived from an EMBL/GenBank/DDBJ whole genome shotgun (WGS) entry which is preliminary data.</text>
</comment>
<evidence type="ECO:0000313" key="3">
    <source>
        <dbReference type="EMBL" id="KAK8777893.1"/>
    </source>
</evidence>
<accession>A0AAQ4ETS6</accession>
<proteinExistence type="predicted"/>
<dbReference type="PROSITE" id="PS50292">
    <property type="entry name" value="PEROXIDASE_3"/>
    <property type="match status" value="1"/>
</dbReference>
<keyword evidence="2" id="KW-0349">Heme</keyword>
<dbReference type="PANTHER" id="PTHR11475">
    <property type="entry name" value="OXIDASE/PEROXIDASE"/>
    <property type="match status" value="1"/>
</dbReference>
<gene>
    <name evidence="3" type="ORF">V5799_020766</name>
</gene>
<dbReference type="GO" id="GO:0020037">
    <property type="term" value="F:heme binding"/>
    <property type="evidence" value="ECO:0007669"/>
    <property type="project" value="InterPro"/>
</dbReference>
<dbReference type="Gene3D" id="1.10.640.10">
    <property type="entry name" value="Haem peroxidase domain superfamily, animal type"/>
    <property type="match status" value="1"/>
</dbReference>
<name>A0AAQ4ETS6_AMBAM</name>
<keyword evidence="1" id="KW-0560">Oxidoreductase</keyword>
<organism evidence="3 4">
    <name type="scientific">Amblyomma americanum</name>
    <name type="common">Lone star tick</name>
    <dbReference type="NCBI Taxonomy" id="6943"/>
    <lineage>
        <taxon>Eukaryota</taxon>
        <taxon>Metazoa</taxon>
        <taxon>Ecdysozoa</taxon>
        <taxon>Arthropoda</taxon>
        <taxon>Chelicerata</taxon>
        <taxon>Arachnida</taxon>
        <taxon>Acari</taxon>
        <taxon>Parasitiformes</taxon>
        <taxon>Ixodida</taxon>
        <taxon>Ixodoidea</taxon>
        <taxon>Ixodidae</taxon>
        <taxon>Amblyomminae</taxon>
        <taxon>Amblyomma</taxon>
    </lineage>
</organism>
<keyword evidence="4" id="KW-1185">Reference proteome</keyword>
<evidence type="ECO:0000256" key="1">
    <source>
        <dbReference type="ARBA" id="ARBA00022559"/>
    </source>
</evidence>
<dbReference type="SUPFAM" id="SSF48113">
    <property type="entry name" value="Heme-dependent peroxidases"/>
    <property type="match status" value="1"/>
</dbReference>
<dbReference type="GO" id="GO:0004601">
    <property type="term" value="F:peroxidase activity"/>
    <property type="evidence" value="ECO:0007669"/>
    <property type="project" value="UniProtKB-KW"/>
</dbReference>
<sequence>MFRLPPGDPRGNQQPGLLSMHTLWVREHNRIARRLAAINSHWEDETLFQVTKRIEEGRYQHIVFSEWLPWQLGSKAMDEYDLWVSESSRTSYDDSLDATLSNEFSAGHFRYSHPNTVHGYW</sequence>
<dbReference type="PRINTS" id="PR00457">
    <property type="entry name" value="ANPEROXIDASE"/>
</dbReference>
<dbReference type="Pfam" id="PF03098">
    <property type="entry name" value="An_peroxidase"/>
    <property type="match status" value="1"/>
</dbReference>
<reference evidence="3 4" key="1">
    <citation type="journal article" date="2023" name="Arcadia Sci">
        <title>De novo assembly of a long-read Amblyomma americanum tick genome.</title>
        <authorList>
            <person name="Chou S."/>
            <person name="Poskanzer K.E."/>
            <person name="Rollins M."/>
            <person name="Thuy-Boun P.S."/>
        </authorList>
    </citation>
    <scope>NUCLEOTIDE SEQUENCE [LARGE SCALE GENOMIC DNA]</scope>
    <source>
        <strain evidence="3">F_SG_1</strain>
        <tissue evidence="3">Salivary glands</tissue>
    </source>
</reference>
<dbReference type="GO" id="GO:0006979">
    <property type="term" value="P:response to oxidative stress"/>
    <property type="evidence" value="ECO:0007669"/>
    <property type="project" value="InterPro"/>
</dbReference>
<keyword evidence="2" id="KW-0408">Iron</keyword>
<dbReference type="PANTHER" id="PTHR11475:SF143">
    <property type="entry name" value="PUTATIVE-RELATED"/>
    <property type="match status" value="1"/>
</dbReference>